<evidence type="ECO:0000313" key="1">
    <source>
        <dbReference type="EMBL" id="CAG7731224.1"/>
    </source>
</evidence>
<comment type="caution">
    <text evidence="1">The sequence shown here is derived from an EMBL/GenBank/DDBJ whole genome shotgun (WGS) entry which is preliminary data.</text>
</comment>
<name>A0A8J2P510_9HEXA</name>
<protein>
    <recommendedName>
        <fullName evidence="3">F-box domain-containing protein</fullName>
    </recommendedName>
</protein>
<organism evidence="1 2">
    <name type="scientific">Allacma fusca</name>
    <dbReference type="NCBI Taxonomy" id="39272"/>
    <lineage>
        <taxon>Eukaryota</taxon>
        <taxon>Metazoa</taxon>
        <taxon>Ecdysozoa</taxon>
        <taxon>Arthropoda</taxon>
        <taxon>Hexapoda</taxon>
        <taxon>Collembola</taxon>
        <taxon>Symphypleona</taxon>
        <taxon>Sminthuridae</taxon>
        <taxon>Allacma</taxon>
    </lineage>
</organism>
<dbReference type="EMBL" id="CAJVCH010208196">
    <property type="protein sequence ID" value="CAG7731224.1"/>
    <property type="molecule type" value="Genomic_DNA"/>
</dbReference>
<dbReference type="Proteomes" id="UP000708208">
    <property type="component" value="Unassembled WGS sequence"/>
</dbReference>
<gene>
    <name evidence="1" type="ORF">AFUS01_LOCUS19830</name>
</gene>
<proteinExistence type="predicted"/>
<dbReference type="AlphaFoldDB" id="A0A8J2P510"/>
<evidence type="ECO:0008006" key="3">
    <source>
        <dbReference type="Google" id="ProtNLM"/>
    </source>
</evidence>
<sequence length="661" mass="76692">MSCKTDELKLSKMDWPSEERLTTIGNSRSEGRFEDFRKISAKITQNLNVNFGESLISDEESASTSSNFSRDNWMRILTPVFKRMNIPTIKELRYVSRHWNNAACSELRKRTVVDLVQKTDDQIHEFAFLLQSIHQRRRPCPFQKYNLRIKMIHDQFLDVILKDPQTYVVRLDYAFERNLKLDSLFPNLSYELLQQNSSTLKFLKLSMQIHGSSRRNQQTQIFPLLLPKLTDFEFLNMSPANTNIPLSFLMFPYNILLGATNLQRFYSSSADHTLLNKIFDQNLLEKVVDLHIADFPLICSKNLSKTCLKNLRSLGIQRYMSVADQPGLGFDLLKDLFKNVSKHIEEIAISGVENISEKILPSGGCHRLRSMLLDDWFGNLNIFQSEKLPNLTNIIVSNYHGSVPIYSKVVARPHTGIEKFTFKGHVDLGNKLWQGEIKSEYTRLITYIRRQFPYITSFHLKMAELTVYIVRQVIEALPRLEELSLSSSVGVMPGFVVSIALGMNEISLRQYLHHRTEVLKSSGRQTCLLDLPELKRLTIRLFDRRDFMPINVIKHGIAKIPTLRSFAFHYNTQTNRDIRTIHAYLSHLSELTIYYSGREYWFGKNWAELKQYVNDSQLEGHIPPITLVTDQDDECVLSYRDKFNTVNYQFTSFVPKTSGLP</sequence>
<reference evidence="1" key="1">
    <citation type="submission" date="2021-06" db="EMBL/GenBank/DDBJ databases">
        <authorList>
            <person name="Hodson N. C."/>
            <person name="Mongue J. A."/>
            <person name="Jaron S. K."/>
        </authorList>
    </citation>
    <scope>NUCLEOTIDE SEQUENCE</scope>
</reference>
<evidence type="ECO:0000313" key="2">
    <source>
        <dbReference type="Proteomes" id="UP000708208"/>
    </source>
</evidence>
<accession>A0A8J2P510</accession>
<keyword evidence="2" id="KW-1185">Reference proteome</keyword>